<organism evidence="3 4">
    <name type="scientific">Chromobacterium violaceum</name>
    <dbReference type="NCBI Taxonomy" id="536"/>
    <lineage>
        <taxon>Bacteria</taxon>
        <taxon>Pseudomonadati</taxon>
        <taxon>Pseudomonadota</taxon>
        <taxon>Betaproteobacteria</taxon>
        <taxon>Neisseriales</taxon>
        <taxon>Chromobacteriaceae</taxon>
        <taxon>Chromobacterium</taxon>
    </lineage>
</organism>
<keyword evidence="4" id="KW-1185">Reference proteome</keyword>
<evidence type="ECO:0000313" key="3">
    <source>
        <dbReference type="EMBL" id="OVE45602.1"/>
    </source>
</evidence>
<gene>
    <name evidence="3" type="ORF">CBW21_22450</name>
</gene>
<sequence length="915" mass="102371">MGASVDSVLAQFREHDMPEISWQTLRMDGKKVCYGPKKKAWFRLFEYTTRSGAVVVNGVFGYKDEHWKVEDDGSFQAMSPEEREAARLKWAKEEEARQRREAQARQWAANRAKQQWSAAAREGTSAYLVRKQVARAESVRFMADGNVILPLIRYDEARMVGSQKIAPDGAKRFNGGMEKIGAACRLGEEPMDGDLILLAEGYATAATGREAVDYRHPVYVALDSGNLLPVARILRDKYPASPLLVLADDDYLPKENGDPNHVGEVKAAAAVAAVGNAAMVMPSFSAPRRQVRDDESLPKLTDFNDLHCAEGGEPVRQQMAAAIDHLVSPAPSSQAALAAPEATIADESSEPAGPEQGQEGSGGAAEAFGRTLLRFFALVEGKTRVVDKRGFVEYTLPALRARFGSEAVAEWLARDDKLLLTQAEVSAAKRRREEMERQADPESIQMLDRYVYLDGSTNIWDQQLKEVIPAAAAKLAMGSGYDDWLDSPARRVIPMSHVRFAPGVELDSERFINLFTGMELKPAWPRDRDSLGRSLEELIAQFPACEGIVQLAQHLCDYRLEVFEWLMNWLAYPLQHVGTKMDTAVLMHGSVHGTGKSMFFEVVMKQMYGRYGITLGQDQLESQYTGSRSAKLFLLFEEVISSKQRYSQTGKLKHMITGLTQVIEKKFMNAWEESNHANCVFLSNAIQPLHIEAYDRRFQVIWPLLQAEPELYSQVNYEVANGGLEQFLALMLALPLTLTVEPCPARDVEDGRCLPDCPTCRGMGAVRRREPVKFDPHTKPLMTEEKARVIRYGLNGWELFAYEWRRGELAVPFVSCITEDLYRVYRRWCESNGETSHILSLNKFSLNVSVNFPGEMSKKSRAHWRLTGGRTGQNTVFKVGREDGGVAEQDFLGKHISQFRDAAASMGLHFDGEGI</sequence>
<dbReference type="Gene3D" id="3.40.50.300">
    <property type="entry name" value="P-loop containing nucleotide triphosphate hydrolases"/>
    <property type="match status" value="1"/>
</dbReference>
<evidence type="ECO:0000256" key="1">
    <source>
        <dbReference type="SAM" id="MobiDB-lite"/>
    </source>
</evidence>
<accession>A0A202B278</accession>
<dbReference type="Proteomes" id="UP000196342">
    <property type="component" value="Unassembled WGS sequence"/>
</dbReference>
<dbReference type="InterPro" id="IPR045455">
    <property type="entry name" value="NrS-1_pol-like_helicase"/>
</dbReference>
<feature type="compositionally biased region" description="Low complexity" evidence="1">
    <location>
        <begin position="332"/>
        <end position="342"/>
    </location>
</feature>
<comment type="caution">
    <text evidence="3">The sequence shown here is derived from an EMBL/GenBank/DDBJ whole genome shotgun (WGS) entry which is preliminary data.</text>
</comment>
<protein>
    <recommendedName>
        <fullName evidence="2">NrS-1 polymerase-like helicase domain-containing protein</fullName>
    </recommendedName>
</protein>
<dbReference type="Pfam" id="PF19263">
    <property type="entry name" value="DUF5906"/>
    <property type="match status" value="1"/>
</dbReference>
<feature type="domain" description="NrS-1 polymerase-like helicase" evidence="2">
    <location>
        <begin position="587"/>
        <end position="697"/>
    </location>
</feature>
<evidence type="ECO:0000313" key="4">
    <source>
        <dbReference type="Proteomes" id="UP000196342"/>
    </source>
</evidence>
<dbReference type="AlphaFoldDB" id="A0A202B278"/>
<evidence type="ECO:0000259" key="2">
    <source>
        <dbReference type="Pfam" id="PF19263"/>
    </source>
</evidence>
<reference evidence="3 4" key="1">
    <citation type="submission" date="2017-05" db="EMBL/GenBank/DDBJ databases">
        <title>Chromobacterium violaceum GHPS1 isolated from Hydrocarbon polluted soil in French Guiana display an awesome secondary metabolite arsenal and a battery of drug and heavy-metal-resistance and detoxification of xenobiotics proteins.</title>
        <authorList>
            <person name="Belbahri L."/>
        </authorList>
    </citation>
    <scope>NUCLEOTIDE SEQUENCE [LARGE SCALE GENOMIC DNA]</scope>
    <source>
        <strain evidence="3 4">GHPS1</strain>
    </source>
</reference>
<feature type="region of interest" description="Disordered" evidence="1">
    <location>
        <begin position="332"/>
        <end position="364"/>
    </location>
</feature>
<proteinExistence type="predicted"/>
<dbReference type="EMBL" id="NHOO01000032">
    <property type="protein sequence ID" value="OVE45602.1"/>
    <property type="molecule type" value="Genomic_DNA"/>
</dbReference>
<name>A0A202B278_CHRVL</name>
<dbReference type="InterPro" id="IPR027417">
    <property type="entry name" value="P-loop_NTPase"/>
</dbReference>